<organism evidence="4 5">
    <name type="scientific">Triparma columacea</name>
    <dbReference type="NCBI Taxonomy" id="722753"/>
    <lineage>
        <taxon>Eukaryota</taxon>
        <taxon>Sar</taxon>
        <taxon>Stramenopiles</taxon>
        <taxon>Ochrophyta</taxon>
        <taxon>Bolidophyceae</taxon>
        <taxon>Parmales</taxon>
        <taxon>Triparmaceae</taxon>
        <taxon>Triparma</taxon>
    </lineage>
</organism>
<dbReference type="InterPro" id="IPR050314">
    <property type="entry name" value="Glycosyl_Hydrlase_18"/>
</dbReference>
<feature type="region of interest" description="Disordered" evidence="1">
    <location>
        <begin position="403"/>
        <end position="449"/>
    </location>
</feature>
<gene>
    <name evidence="4" type="ORF">TrCOL_g8950</name>
</gene>
<feature type="transmembrane region" description="Helical" evidence="2">
    <location>
        <begin position="53"/>
        <end position="71"/>
    </location>
</feature>
<keyword evidence="2" id="KW-1133">Transmembrane helix</keyword>
<dbReference type="GO" id="GO:0008061">
    <property type="term" value="F:chitin binding"/>
    <property type="evidence" value="ECO:0007669"/>
    <property type="project" value="InterPro"/>
</dbReference>
<dbReference type="InterPro" id="IPR001223">
    <property type="entry name" value="Glyco_hydro18_cat"/>
</dbReference>
<feature type="domain" description="GH18" evidence="3">
    <location>
        <begin position="88"/>
        <end position="390"/>
    </location>
</feature>
<dbReference type="GO" id="GO:0005975">
    <property type="term" value="P:carbohydrate metabolic process"/>
    <property type="evidence" value="ECO:0007669"/>
    <property type="project" value="InterPro"/>
</dbReference>
<dbReference type="EMBL" id="BRYA01000687">
    <property type="protein sequence ID" value="GMI29691.1"/>
    <property type="molecule type" value="Genomic_DNA"/>
</dbReference>
<dbReference type="SUPFAM" id="SSF51445">
    <property type="entry name" value="(Trans)glycosidases"/>
    <property type="match status" value="1"/>
</dbReference>
<accession>A0A9W7L3R2</accession>
<dbReference type="GO" id="GO:0004568">
    <property type="term" value="F:chitinase activity"/>
    <property type="evidence" value="ECO:0007669"/>
    <property type="project" value="TreeGrafter"/>
</dbReference>
<dbReference type="GO" id="GO:0006032">
    <property type="term" value="P:chitin catabolic process"/>
    <property type="evidence" value="ECO:0007669"/>
    <property type="project" value="TreeGrafter"/>
</dbReference>
<keyword evidence="2" id="KW-0472">Membrane</keyword>
<evidence type="ECO:0000259" key="3">
    <source>
        <dbReference type="PROSITE" id="PS51910"/>
    </source>
</evidence>
<protein>
    <recommendedName>
        <fullName evidence="3">GH18 domain-containing protein</fullName>
    </recommendedName>
</protein>
<dbReference type="InterPro" id="IPR017853">
    <property type="entry name" value="GH"/>
</dbReference>
<dbReference type="InterPro" id="IPR011583">
    <property type="entry name" value="Chitinase_II/V-like_cat"/>
</dbReference>
<dbReference type="Pfam" id="PF00704">
    <property type="entry name" value="Glyco_hydro_18"/>
    <property type="match status" value="1"/>
</dbReference>
<comment type="caution">
    <text evidence="4">The sequence shown here is derived from an EMBL/GenBank/DDBJ whole genome shotgun (WGS) entry which is preliminary data.</text>
</comment>
<sequence>MLPFRTKQTKFLGQSEGLNIITGKGKRTRNVAREIETPTSSNSAPTRSSRMNFLLIAIAALTFMLFLGPVLSKRSKRHASIAVPDDSFVVAGYLPEYRLYVDLEYAGQHLTDLLLFSAEPKADGDVKLHWGDLDIRRAMALKRRNPKLRLHLTLGGGGRSSYFPNICTDSGLRRRLVNRLASLVQIYGLSGINFDWEVPQTPSQVGGYVRLLHEAHALLPSDLIVSVALHPGQNLGGAGYGSVDMVMLMAYDMSFGKGGVGHSDMDLMNRAVKELIKEGVPKEKIILGVPGYGRREGEVKSYAELIDDQAKQHTGEYENDFDKKPHSELLPAGFKLRSEMKGFMFDSLMTAQRKTAFAKMRGLGGVFLWEVGQDKFVPGVSLIEGMMLVGNGSKKLSQAEMTIGGGRSDKSNFKTAEHEEVGSRKQRRRREREEREKRARARGGGDGEL</sequence>
<evidence type="ECO:0000256" key="1">
    <source>
        <dbReference type="SAM" id="MobiDB-lite"/>
    </source>
</evidence>
<dbReference type="PANTHER" id="PTHR11177">
    <property type="entry name" value="CHITINASE"/>
    <property type="match status" value="1"/>
</dbReference>
<proteinExistence type="predicted"/>
<evidence type="ECO:0000313" key="4">
    <source>
        <dbReference type="EMBL" id="GMI29691.1"/>
    </source>
</evidence>
<keyword evidence="2" id="KW-0812">Transmembrane</keyword>
<evidence type="ECO:0000313" key="5">
    <source>
        <dbReference type="Proteomes" id="UP001165065"/>
    </source>
</evidence>
<dbReference type="Gene3D" id="3.20.20.80">
    <property type="entry name" value="Glycosidases"/>
    <property type="match status" value="1"/>
</dbReference>
<feature type="compositionally biased region" description="Basic and acidic residues" evidence="1">
    <location>
        <begin position="407"/>
        <end position="423"/>
    </location>
</feature>
<evidence type="ECO:0000256" key="2">
    <source>
        <dbReference type="SAM" id="Phobius"/>
    </source>
</evidence>
<keyword evidence="5" id="KW-1185">Reference proteome</keyword>
<dbReference type="GO" id="GO:0005576">
    <property type="term" value="C:extracellular region"/>
    <property type="evidence" value="ECO:0007669"/>
    <property type="project" value="TreeGrafter"/>
</dbReference>
<dbReference type="OrthoDB" id="192870at2759"/>
<dbReference type="SMART" id="SM00636">
    <property type="entry name" value="Glyco_18"/>
    <property type="match status" value="1"/>
</dbReference>
<dbReference type="PANTHER" id="PTHR11177:SF317">
    <property type="entry name" value="CHITINASE 12-RELATED"/>
    <property type="match status" value="1"/>
</dbReference>
<dbReference type="AlphaFoldDB" id="A0A9W7L3R2"/>
<dbReference type="PROSITE" id="PS51910">
    <property type="entry name" value="GH18_2"/>
    <property type="match status" value="1"/>
</dbReference>
<dbReference type="Proteomes" id="UP001165065">
    <property type="component" value="Unassembled WGS sequence"/>
</dbReference>
<name>A0A9W7L3R2_9STRA</name>
<reference evidence="5" key="1">
    <citation type="journal article" date="2023" name="Commun. Biol.">
        <title>Genome analysis of Parmales, the sister group of diatoms, reveals the evolutionary specialization of diatoms from phago-mixotrophs to photoautotrophs.</title>
        <authorList>
            <person name="Ban H."/>
            <person name="Sato S."/>
            <person name="Yoshikawa S."/>
            <person name="Yamada K."/>
            <person name="Nakamura Y."/>
            <person name="Ichinomiya M."/>
            <person name="Sato N."/>
            <person name="Blanc-Mathieu R."/>
            <person name="Endo H."/>
            <person name="Kuwata A."/>
            <person name="Ogata H."/>
        </authorList>
    </citation>
    <scope>NUCLEOTIDE SEQUENCE [LARGE SCALE GENOMIC DNA]</scope>
</reference>